<protein>
    <submittedName>
        <fullName evidence="1">Uncharacterized protein</fullName>
    </submittedName>
</protein>
<gene>
    <name evidence="1" type="primary">ORF15171</name>
</gene>
<reference evidence="1" key="1">
    <citation type="submission" date="2014-12" db="EMBL/GenBank/DDBJ databases">
        <title>Insight into the proteome of Arion vulgaris.</title>
        <authorList>
            <person name="Aradska J."/>
            <person name="Bulat T."/>
            <person name="Smidak R."/>
            <person name="Sarate P."/>
            <person name="Gangsoo J."/>
            <person name="Sialana F."/>
            <person name="Bilban M."/>
            <person name="Lubec G."/>
        </authorList>
    </citation>
    <scope>NUCLEOTIDE SEQUENCE</scope>
    <source>
        <tissue evidence="1">Skin</tissue>
    </source>
</reference>
<accession>A0A0B6Y9B0</accession>
<proteinExistence type="predicted"/>
<sequence>MNTHICHEKINEGNKTSGSPDIDSYYQLNRKKQVLIFRLCTGHNRLRFQLFSKLKMGTSNECDCGTNKMT</sequence>
<name>A0A0B6Y9B0_9EUPU</name>
<evidence type="ECO:0000313" key="1">
    <source>
        <dbReference type="EMBL" id="CEK52015.1"/>
    </source>
</evidence>
<dbReference type="EMBL" id="HACG01005150">
    <property type="protein sequence ID" value="CEK52015.1"/>
    <property type="molecule type" value="Transcribed_RNA"/>
</dbReference>
<organism evidence="1">
    <name type="scientific">Arion vulgaris</name>
    <dbReference type="NCBI Taxonomy" id="1028688"/>
    <lineage>
        <taxon>Eukaryota</taxon>
        <taxon>Metazoa</taxon>
        <taxon>Spiralia</taxon>
        <taxon>Lophotrochozoa</taxon>
        <taxon>Mollusca</taxon>
        <taxon>Gastropoda</taxon>
        <taxon>Heterobranchia</taxon>
        <taxon>Euthyneura</taxon>
        <taxon>Panpulmonata</taxon>
        <taxon>Eupulmonata</taxon>
        <taxon>Stylommatophora</taxon>
        <taxon>Helicina</taxon>
        <taxon>Arionoidea</taxon>
        <taxon>Arionidae</taxon>
        <taxon>Arion</taxon>
    </lineage>
</organism>
<dbReference type="AlphaFoldDB" id="A0A0B6Y9B0"/>